<dbReference type="AlphaFoldDB" id="A0A9W6J7B1"/>
<reference evidence="1" key="2">
    <citation type="submission" date="2023-01" db="EMBL/GenBank/DDBJ databases">
        <authorList>
            <person name="Sun Q."/>
            <person name="Evtushenko L."/>
        </authorList>
    </citation>
    <scope>NUCLEOTIDE SEQUENCE</scope>
    <source>
        <strain evidence="1">VKM B-2484</strain>
    </source>
</reference>
<evidence type="ECO:0000313" key="2">
    <source>
        <dbReference type="Proteomes" id="UP001143370"/>
    </source>
</evidence>
<accession>A0A9W6J7B1</accession>
<protein>
    <submittedName>
        <fullName evidence="1">Uncharacterized protein</fullName>
    </submittedName>
</protein>
<gene>
    <name evidence="1" type="ORF">GCM10017643_12660</name>
</gene>
<organism evidence="1 2">
    <name type="scientific">Ancylobacter dichloromethanicus</name>
    <dbReference type="NCBI Taxonomy" id="518825"/>
    <lineage>
        <taxon>Bacteria</taxon>
        <taxon>Pseudomonadati</taxon>
        <taxon>Pseudomonadota</taxon>
        <taxon>Alphaproteobacteria</taxon>
        <taxon>Hyphomicrobiales</taxon>
        <taxon>Xanthobacteraceae</taxon>
        <taxon>Ancylobacter</taxon>
    </lineage>
</organism>
<dbReference type="EMBL" id="BSFJ01000005">
    <property type="protein sequence ID" value="GLK71151.1"/>
    <property type="molecule type" value="Genomic_DNA"/>
</dbReference>
<dbReference type="Proteomes" id="UP001143370">
    <property type="component" value="Unassembled WGS sequence"/>
</dbReference>
<sequence length="68" mass="7053">MKKGTIAAFRLGRGLGRVADMEQKPGSRATPALRACTTGIRRLARGRVLAYLAGTITLGCPRRGGAAG</sequence>
<evidence type="ECO:0000313" key="1">
    <source>
        <dbReference type="EMBL" id="GLK71151.1"/>
    </source>
</evidence>
<name>A0A9W6J7B1_9HYPH</name>
<comment type="caution">
    <text evidence="1">The sequence shown here is derived from an EMBL/GenBank/DDBJ whole genome shotgun (WGS) entry which is preliminary data.</text>
</comment>
<proteinExistence type="predicted"/>
<keyword evidence="2" id="KW-1185">Reference proteome</keyword>
<reference evidence="1" key="1">
    <citation type="journal article" date="2014" name="Int. J. Syst. Evol. Microbiol.">
        <title>Complete genome sequence of Corynebacterium casei LMG S-19264T (=DSM 44701T), isolated from a smear-ripened cheese.</title>
        <authorList>
            <consortium name="US DOE Joint Genome Institute (JGI-PGF)"/>
            <person name="Walter F."/>
            <person name="Albersmeier A."/>
            <person name="Kalinowski J."/>
            <person name="Ruckert C."/>
        </authorList>
    </citation>
    <scope>NUCLEOTIDE SEQUENCE</scope>
    <source>
        <strain evidence="1">VKM B-2484</strain>
    </source>
</reference>